<organism evidence="6 7">
    <name type="scientific">Mobilisporobacter senegalensis</name>
    <dbReference type="NCBI Taxonomy" id="1329262"/>
    <lineage>
        <taxon>Bacteria</taxon>
        <taxon>Bacillati</taxon>
        <taxon>Bacillota</taxon>
        <taxon>Clostridia</taxon>
        <taxon>Lachnospirales</taxon>
        <taxon>Lachnospiraceae</taxon>
        <taxon>Mobilisporobacter</taxon>
    </lineage>
</organism>
<keyword evidence="7" id="KW-1185">Reference proteome</keyword>
<evidence type="ECO:0000313" key="7">
    <source>
        <dbReference type="Proteomes" id="UP000273083"/>
    </source>
</evidence>
<dbReference type="Proteomes" id="UP000273083">
    <property type="component" value="Unassembled WGS sequence"/>
</dbReference>
<dbReference type="CDD" id="cd06262">
    <property type="entry name" value="metallo-hydrolase-like_MBL-fold"/>
    <property type="match status" value="1"/>
</dbReference>
<dbReference type="PANTHER" id="PTHR46233:SF3">
    <property type="entry name" value="HYDROXYACYLGLUTATHIONE HYDROLASE GLOC"/>
    <property type="match status" value="1"/>
</dbReference>
<gene>
    <name evidence="6" type="ORF">EDD66_11127</name>
</gene>
<evidence type="ECO:0000313" key="6">
    <source>
        <dbReference type="EMBL" id="ROR25266.1"/>
    </source>
</evidence>
<proteinExistence type="predicted"/>
<comment type="caution">
    <text evidence="6">The sequence shown here is derived from an EMBL/GenBank/DDBJ whole genome shotgun (WGS) entry which is preliminary data.</text>
</comment>
<evidence type="ECO:0000259" key="5">
    <source>
        <dbReference type="SMART" id="SM00849"/>
    </source>
</evidence>
<evidence type="ECO:0000256" key="3">
    <source>
        <dbReference type="ARBA" id="ARBA00022801"/>
    </source>
</evidence>
<comment type="cofactor">
    <cofactor evidence="1">
        <name>Zn(2+)</name>
        <dbReference type="ChEBI" id="CHEBI:29105"/>
    </cofactor>
</comment>
<dbReference type="Gene3D" id="3.60.15.10">
    <property type="entry name" value="Ribonuclease Z/Hydroxyacylglutathione hydrolase-like"/>
    <property type="match status" value="1"/>
</dbReference>
<dbReference type="InterPro" id="IPR001279">
    <property type="entry name" value="Metallo-B-lactamas"/>
</dbReference>
<dbReference type="InterPro" id="IPR036866">
    <property type="entry name" value="RibonucZ/Hydroxyglut_hydro"/>
</dbReference>
<dbReference type="SUPFAM" id="SSF56281">
    <property type="entry name" value="Metallo-hydrolase/oxidoreductase"/>
    <property type="match status" value="1"/>
</dbReference>
<dbReference type="RefSeq" id="WP_123610412.1">
    <property type="nucleotide sequence ID" value="NZ_RJVG01000011.1"/>
</dbReference>
<dbReference type="EMBL" id="RJVG01000011">
    <property type="protein sequence ID" value="ROR25266.1"/>
    <property type="molecule type" value="Genomic_DNA"/>
</dbReference>
<dbReference type="InterPro" id="IPR051453">
    <property type="entry name" value="MBL_Glyoxalase_II"/>
</dbReference>
<dbReference type="SMART" id="SM00849">
    <property type="entry name" value="Lactamase_B"/>
    <property type="match status" value="1"/>
</dbReference>
<evidence type="ECO:0000256" key="1">
    <source>
        <dbReference type="ARBA" id="ARBA00001947"/>
    </source>
</evidence>
<name>A0A3N1XEV9_9FIRM</name>
<accession>A0A3N1XEV9</accession>
<keyword evidence="3 6" id="KW-0378">Hydrolase</keyword>
<dbReference type="OrthoDB" id="9802248at2"/>
<keyword evidence="2" id="KW-0479">Metal-binding</keyword>
<dbReference type="AlphaFoldDB" id="A0A3N1XEV9"/>
<reference evidence="6 7" key="1">
    <citation type="submission" date="2018-11" db="EMBL/GenBank/DDBJ databases">
        <title>Genomic Encyclopedia of Type Strains, Phase IV (KMG-IV): sequencing the most valuable type-strain genomes for metagenomic binning, comparative biology and taxonomic classification.</title>
        <authorList>
            <person name="Goeker M."/>
        </authorList>
    </citation>
    <scope>NUCLEOTIDE SEQUENCE [LARGE SCALE GENOMIC DNA]</scope>
    <source>
        <strain evidence="6 7">DSM 26537</strain>
    </source>
</reference>
<sequence length="222" mass="24820">MKEDSIIGNLHIHICILGSVRTNCYILCNKLTNEAIVIDPADQANVIIDYINNQNLLLKGVLLTHGHFDHILAAAAIAREYGVKIYANENERELLADSHMNFSKTAGCDYGMEPDEVLKDGQVLNLAGFKIKVIHTPGHTIGSSCYYLENEKVLFSGDTLFRETVGRTDLPTGNFSAIISSVKEILMLLEDEVLVYPGHGESTTIGYERENNEYLNVDRFWE</sequence>
<protein>
    <submittedName>
        <fullName evidence="6">Glyoxylase-like metal-dependent hydrolase (Beta-lactamase superfamily II)</fullName>
    </submittedName>
</protein>
<evidence type="ECO:0000256" key="4">
    <source>
        <dbReference type="ARBA" id="ARBA00022833"/>
    </source>
</evidence>
<evidence type="ECO:0000256" key="2">
    <source>
        <dbReference type="ARBA" id="ARBA00022723"/>
    </source>
</evidence>
<dbReference type="GO" id="GO:0016787">
    <property type="term" value="F:hydrolase activity"/>
    <property type="evidence" value="ECO:0007669"/>
    <property type="project" value="UniProtKB-KW"/>
</dbReference>
<dbReference type="Pfam" id="PF00753">
    <property type="entry name" value="Lactamase_B"/>
    <property type="match status" value="1"/>
</dbReference>
<dbReference type="PANTHER" id="PTHR46233">
    <property type="entry name" value="HYDROXYACYLGLUTATHIONE HYDROLASE GLOC"/>
    <property type="match status" value="1"/>
</dbReference>
<keyword evidence="4" id="KW-0862">Zinc</keyword>
<dbReference type="GO" id="GO:0046872">
    <property type="term" value="F:metal ion binding"/>
    <property type="evidence" value="ECO:0007669"/>
    <property type="project" value="UniProtKB-KW"/>
</dbReference>
<feature type="domain" description="Metallo-beta-lactamase" evidence="5">
    <location>
        <begin position="21"/>
        <end position="199"/>
    </location>
</feature>